<protein>
    <recommendedName>
        <fullName evidence="2">folate gamma-glutamyl hydrolase</fullName>
        <ecNumber evidence="2">3.4.19.9</ecNumber>
    </recommendedName>
</protein>
<dbReference type="GO" id="GO:0005773">
    <property type="term" value="C:vacuole"/>
    <property type="evidence" value="ECO:0007669"/>
    <property type="project" value="TreeGrafter"/>
</dbReference>
<gene>
    <name evidence="4" type="ORF">FGO68_gene1624</name>
</gene>
<dbReference type="AlphaFoldDB" id="A0A8J8NYC4"/>
<dbReference type="PANTHER" id="PTHR11315:SF0">
    <property type="entry name" value="FOLATE GAMMA-GLUTAMYL HYDROLASE"/>
    <property type="match status" value="1"/>
</dbReference>
<name>A0A8J8NYC4_HALGN</name>
<dbReference type="InterPro" id="IPR015527">
    <property type="entry name" value="Pept_C26_g-glut_hydrolase"/>
</dbReference>
<dbReference type="PROSITE" id="PS51273">
    <property type="entry name" value="GATASE_TYPE_1"/>
    <property type="match status" value="1"/>
</dbReference>
<dbReference type="Pfam" id="PF00117">
    <property type="entry name" value="GATase"/>
    <property type="match status" value="1"/>
</dbReference>
<dbReference type="GO" id="GO:0034722">
    <property type="term" value="F:gamma-glutamyl-peptidase activity"/>
    <property type="evidence" value="ECO:0007669"/>
    <property type="project" value="UniProtKB-UniRule"/>
</dbReference>
<feature type="active site" evidence="2">
    <location>
        <position position="200"/>
    </location>
</feature>
<feature type="active site" description="Nucleophile" evidence="1 2">
    <location>
        <position position="87"/>
    </location>
</feature>
<sequence length="275" mass="31524">MPPFSSDIFMRAGGLTAVYLPYNITDEDLYPLLDQINGVYFTGGDLDLYNPETGELHPYSVTGLKILNYAKQVKDSQAEHFPILGICQGLELLHILVANNTDALGWSTLENATVNTRFVDANPQKESRLYSLFPESALEAMETENILWHFHHRSVPVYNYLKYPQLREFFKILSVNLIDDQYIVASAEARDYPIYLTQFHPEVVMEPANDINAVRTPTTAQIAFSFANWLAVESAKSTHRWRDYEEMRGWMVKNGDPQGEIEFVKEMVKAYGFDY</sequence>
<feature type="active site" description="Proton donor" evidence="1">
    <location>
        <position position="200"/>
    </location>
</feature>
<dbReference type="GO" id="GO:0046900">
    <property type="term" value="P:tetrahydrofolylpolyglutamate metabolic process"/>
    <property type="evidence" value="ECO:0007669"/>
    <property type="project" value="TreeGrafter"/>
</dbReference>
<dbReference type="OrthoDB" id="64220at2759"/>
<evidence type="ECO:0000256" key="2">
    <source>
        <dbReference type="PROSITE-ProRule" id="PRU00607"/>
    </source>
</evidence>
<dbReference type="EMBL" id="RRYP01003785">
    <property type="protein sequence ID" value="TNV83488.1"/>
    <property type="molecule type" value="Genomic_DNA"/>
</dbReference>
<dbReference type="InterPro" id="IPR029062">
    <property type="entry name" value="Class_I_gatase-like"/>
</dbReference>
<dbReference type="EC" id="3.4.19.9" evidence="2"/>
<dbReference type="InterPro" id="IPR017926">
    <property type="entry name" value="GATASE"/>
</dbReference>
<dbReference type="PANTHER" id="PTHR11315">
    <property type="entry name" value="PROTEASE FAMILY C26 GAMMA-GLUTAMYL HYDROLASE"/>
    <property type="match status" value="1"/>
</dbReference>
<dbReference type="SUPFAM" id="SSF52317">
    <property type="entry name" value="Class I glutamine amidotransferase-like"/>
    <property type="match status" value="1"/>
</dbReference>
<organism evidence="4 5">
    <name type="scientific">Halteria grandinella</name>
    <dbReference type="NCBI Taxonomy" id="5974"/>
    <lineage>
        <taxon>Eukaryota</taxon>
        <taxon>Sar</taxon>
        <taxon>Alveolata</taxon>
        <taxon>Ciliophora</taxon>
        <taxon>Intramacronucleata</taxon>
        <taxon>Spirotrichea</taxon>
        <taxon>Stichotrichia</taxon>
        <taxon>Sporadotrichida</taxon>
        <taxon>Halteriidae</taxon>
        <taxon>Halteria</taxon>
    </lineage>
</organism>
<evidence type="ECO:0000259" key="3">
    <source>
        <dbReference type="Pfam" id="PF00117"/>
    </source>
</evidence>
<proteinExistence type="predicted"/>
<keyword evidence="2" id="KW-0378">Hydrolase</keyword>
<evidence type="ECO:0000313" key="4">
    <source>
        <dbReference type="EMBL" id="TNV83488.1"/>
    </source>
</evidence>
<reference evidence="4" key="1">
    <citation type="submission" date="2019-06" db="EMBL/GenBank/DDBJ databases">
        <authorList>
            <person name="Zheng W."/>
        </authorList>
    </citation>
    <scope>NUCLEOTIDE SEQUENCE</scope>
    <source>
        <strain evidence="4">QDHG01</strain>
    </source>
</reference>
<comment type="caution">
    <text evidence="4">The sequence shown here is derived from an EMBL/GenBank/DDBJ whole genome shotgun (WGS) entry which is preliminary data.</text>
</comment>
<comment type="catalytic activity">
    <reaction evidence="2">
        <text>(6S)-5,6,7,8-tetrahydrofolyl-(gamma-L-Glu)(n) + (n-1) H2O = (6S)-5,6,7,8-tetrahydrofolate + (n-1) L-glutamate</text>
        <dbReference type="Rhea" id="RHEA:56784"/>
        <dbReference type="Rhea" id="RHEA-COMP:14738"/>
        <dbReference type="ChEBI" id="CHEBI:15377"/>
        <dbReference type="ChEBI" id="CHEBI:29985"/>
        <dbReference type="ChEBI" id="CHEBI:57453"/>
        <dbReference type="ChEBI" id="CHEBI:141005"/>
        <dbReference type="EC" id="3.4.19.9"/>
    </reaction>
</comment>
<feature type="domain" description="Glutamine amidotransferase" evidence="3">
    <location>
        <begin position="76"/>
        <end position="208"/>
    </location>
</feature>
<accession>A0A8J8NYC4</accession>
<evidence type="ECO:0000256" key="1">
    <source>
        <dbReference type="PIRSR" id="PIRSR615527-1"/>
    </source>
</evidence>
<evidence type="ECO:0000313" key="5">
    <source>
        <dbReference type="Proteomes" id="UP000785679"/>
    </source>
</evidence>
<dbReference type="Gene3D" id="3.40.50.880">
    <property type="match status" value="1"/>
</dbReference>
<dbReference type="Proteomes" id="UP000785679">
    <property type="component" value="Unassembled WGS sequence"/>
</dbReference>
<keyword evidence="5" id="KW-1185">Reference proteome</keyword>
<dbReference type="PROSITE" id="PS51275">
    <property type="entry name" value="PEPTIDASE_C26_GGH"/>
    <property type="match status" value="1"/>
</dbReference>